<dbReference type="AlphaFoldDB" id="A0AAN0JHL5"/>
<name>A0AAN0JHL5_AMPQE</name>
<dbReference type="GeneID" id="100638141"/>
<evidence type="ECO:0008006" key="4">
    <source>
        <dbReference type="Google" id="ProtNLM"/>
    </source>
</evidence>
<reference evidence="2" key="2">
    <citation type="submission" date="2024-06" db="UniProtKB">
        <authorList>
            <consortium name="EnsemblMetazoa"/>
        </authorList>
    </citation>
    <scope>IDENTIFICATION</scope>
</reference>
<protein>
    <recommendedName>
        <fullName evidence="4">Cilia- and flagella-associated protein 77</fullName>
    </recommendedName>
</protein>
<feature type="compositionally biased region" description="Polar residues" evidence="1">
    <location>
        <begin position="92"/>
        <end position="101"/>
    </location>
</feature>
<dbReference type="PANTHER" id="PTHR28617">
    <property type="entry name" value="CILIA- AND FLAGELLA-ASSOCIATED PROTEIN 77"/>
    <property type="match status" value="1"/>
</dbReference>
<dbReference type="RefSeq" id="XP_019856148.1">
    <property type="nucleotide sequence ID" value="XM_020000589.1"/>
</dbReference>
<reference evidence="3" key="1">
    <citation type="journal article" date="2010" name="Nature">
        <title>The Amphimedon queenslandica genome and the evolution of animal complexity.</title>
        <authorList>
            <person name="Srivastava M."/>
            <person name="Simakov O."/>
            <person name="Chapman J."/>
            <person name="Fahey B."/>
            <person name="Gauthier M.E."/>
            <person name="Mitros T."/>
            <person name="Richards G.S."/>
            <person name="Conaco C."/>
            <person name="Dacre M."/>
            <person name="Hellsten U."/>
            <person name="Larroux C."/>
            <person name="Putnam N.H."/>
            <person name="Stanke M."/>
            <person name="Adamska M."/>
            <person name="Darling A."/>
            <person name="Degnan S.M."/>
            <person name="Oakley T.H."/>
            <person name="Plachetzki D.C."/>
            <person name="Zhai Y."/>
            <person name="Adamski M."/>
            <person name="Calcino A."/>
            <person name="Cummins S.F."/>
            <person name="Goodstein D.M."/>
            <person name="Harris C."/>
            <person name="Jackson D.J."/>
            <person name="Leys S.P."/>
            <person name="Shu S."/>
            <person name="Woodcroft B.J."/>
            <person name="Vervoort M."/>
            <person name="Kosik K.S."/>
            <person name="Manning G."/>
            <person name="Degnan B.M."/>
            <person name="Rokhsar D.S."/>
        </authorList>
    </citation>
    <scope>NUCLEOTIDE SEQUENCE [LARGE SCALE GENOMIC DNA]</scope>
</reference>
<accession>A0AAN0JHL5</accession>
<evidence type="ECO:0000313" key="3">
    <source>
        <dbReference type="Proteomes" id="UP000007879"/>
    </source>
</evidence>
<proteinExistence type="predicted"/>
<dbReference type="InterPro" id="IPR029147">
    <property type="entry name" value="CFAP77"/>
</dbReference>
<evidence type="ECO:0000256" key="1">
    <source>
        <dbReference type="SAM" id="MobiDB-lite"/>
    </source>
</evidence>
<feature type="region of interest" description="Disordered" evidence="1">
    <location>
        <begin position="92"/>
        <end position="134"/>
    </location>
</feature>
<dbReference type="KEGG" id="aqu:100638141"/>
<dbReference type="Pfam" id="PF14825">
    <property type="entry name" value="CFAP77"/>
    <property type="match status" value="1"/>
</dbReference>
<dbReference type="PANTHER" id="PTHR28617:SF1">
    <property type="entry name" value="CILIA- AND FLAGELLA-ASSOCIATED PROTEIN 77"/>
    <property type="match status" value="1"/>
</dbReference>
<dbReference type="Proteomes" id="UP000007879">
    <property type="component" value="Unassembled WGS sequence"/>
</dbReference>
<organism evidence="2 3">
    <name type="scientific">Amphimedon queenslandica</name>
    <name type="common">Sponge</name>
    <dbReference type="NCBI Taxonomy" id="400682"/>
    <lineage>
        <taxon>Eukaryota</taxon>
        <taxon>Metazoa</taxon>
        <taxon>Porifera</taxon>
        <taxon>Demospongiae</taxon>
        <taxon>Heteroscleromorpha</taxon>
        <taxon>Haplosclerida</taxon>
        <taxon>Niphatidae</taxon>
        <taxon>Amphimedon</taxon>
    </lineage>
</organism>
<feature type="compositionally biased region" description="Basic and acidic residues" evidence="1">
    <location>
        <begin position="103"/>
        <end position="117"/>
    </location>
</feature>
<evidence type="ECO:0000313" key="2">
    <source>
        <dbReference type="EnsemblMetazoa" id="XP_019856148.1"/>
    </source>
</evidence>
<sequence>MSRKDLQCLGSQRPSLSANPLLIAPELGKSRKRCFSLPSPDFTYGMRTICFDGGVAEAVSIWHAAKGSMARQNQTPEKDFIALNKMAAQNGLTTAQEQSQFRACHDIRRRDKDRDSQLGKSRYPPEGMTFGVSTRPSTPLFELLENRYGEKWLTDRREAEKRQRDKIKEQSLCGKVFETNASLLRRHSAPVDPPPLWKMKRFSKIPASLNTFYSDKERSRAFNYHMSDSIGRKGTIG</sequence>
<keyword evidence="3" id="KW-1185">Reference proteome</keyword>
<dbReference type="EnsemblMetazoa" id="XM_020000589.1">
    <property type="protein sequence ID" value="XP_019856148.1"/>
    <property type="gene ID" value="LOC100638141"/>
</dbReference>